<sequence length="108" mass="12621">MHRRTRSYSDAFHRIDLGTSASMDDNQRTPHHRYPKQHPHTTTTTFQFQVSSNSNAKTILITHAHLPYQCHIPPSTSPPPSSLRHFRWWLIVRTTDSEEVKCRRTCAN</sequence>
<dbReference type="Proteomes" id="UP000308600">
    <property type="component" value="Unassembled WGS sequence"/>
</dbReference>
<feature type="non-terminal residue" evidence="1">
    <location>
        <position position="108"/>
    </location>
</feature>
<accession>A0ACD3AH50</accession>
<keyword evidence="2" id="KW-1185">Reference proteome</keyword>
<protein>
    <submittedName>
        <fullName evidence="1">Uncharacterized protein</fullName>
    </submittedName>
</protein>
<evidence type="ECO:0000313" key="2">
    <source>
        <dbReference type="Proteomes" id="UP000308600"/>
    </source>
</evidence>
<name>A0ACD3AH50_9AGAR</name>
<organism evidence="1 2">
    <name type="scientific">Pluteus cervinus</name>
    <dbReference type="NCBI Taxonomy" id="181527"/>
    <lineage>
        <taxon>Eukaryota</taxon>
        <taxon>Fungi</taxon>
        <taxon>Dikarya</taxon>
        <taxon>Basidiomycota</taxon>
        <taxon>Agaricomycotina</taxon>
        <taxon>Agaricomycetes</taxon>
        <taxon>Agaricomycetidae</taxon>
        <taxon>Agaricales</taxon>
        <taxon>Pluteineae</taxon>
        <taxon>Pluteaceae</taxon>
        <taxon>Pluteus</taxon>
    </lineage>
</organism>
<dbReference type="EMBL" id="ML208444">
    <property type="protein sequence ID" value="TFK65228.1"/>
    <property type="molecule type" value="Genomic_DNA"/>
</dbReference>
<reference evidence="1 2" key="1">
    <citation type="journal article" date="2019" name="Nat. Ecol. Evol.">
        <title>Megaphylogeny resolves global patterns of mushroom evolution.</title>
        <authorList>
            <person name="Varga T."/>
            <person name="Krizsan K."/>
            <person name="Foldi C."/>
            <person name="Dima B."/>
            <person name="Sanchez-Garcia M."/>
            <person name="Sanchez-Ramirez S."/>
            <person name="Szollosi G.J."/>
            <person name="Szarkandi J.G."/>
            <person name="Papp V."/>
            <person name="Albert L."/>
            <person name="Andreopoulos W."/>
            <person name="Angelini C."/>
            <person name="Antonin V."/>
            <person name="Barry K.W."/>
            <person name="Bougher N.L."/>
            <person name="Buchanan P."/>
            <person name="Buyck B."/>
            <person name="Bense V."/>
            <person name="Catcheside P."/>
            <person name="Chovatia M."/>
            <person name="Cooper J."/>
            <person name="Damon W."/>
            <person name="Desjardin D."/>
            <person name="Finy P."/>
            <person name="Geml J."/>
            <person name="Haridas S."/>
            <person name="Hughes K."/>
            <person name="Justo A."/>
            <person name="Karasinski D."/>
            <person name="Kautmanova I."/>
            <person name="Kiss B."/>
            <person name="Kocsube S."/>
            <person name="Kotiranta H."/>
            <person name="LaButti K.M."/>
            <person name="Lechner B.E."/>
            <person name="Liimatainen K."/>
            <person name="Lipzen A."/>
            <person name="Lukacs Z."/>
            <person name="Mihaltcheva S."/>
            <person name="Morgado L.N."/>
            <person name="Niskanen T."/>
            <person name="Noordeloos M.E."/>
            <person name="Ohm R.A."/>
            <person name="Ortiz-Santana B."/>
            <person name="Ovrebo C."/>
            <person name="Racz N."/>
            <person name="Riley R."/>
            <person name="Savchenko A."/>
            <person name="Shiryaev A."/>
            <person name="Soop K."/>
            <person name="Spirin V."/>
            <person name="Szebenyi C."/>
            <person name="Tomsovsky M."/>
            <person name="Tulloss R.E."/>
            <person name="Uehling J."/>
            <person name="Grigoriev I.V."/>
            <person name="Vagvolgyi C."/>
            <person name="Papp T."/>
            <person name="Martin F.M."/>
            <person name="Miettinen O."/>
            <person name="Hibbett D.S."/>
            <person name="Nagy L.G."/>
        </authorList>
    </citation>
    <scope>NUCLEOTIDE SEQUENCE [LARGE SCALE GENOMIC DNA]</scope>
    <source>
        <strain evidence="1 2">NL-1719</strain>
    </source>
</reference>
<gene>
    <name evidence="1" type="ORF">BDN72DRAFT_845821</name>
</gene>
<proteinExistence type="predicted"/>
<evidence type="ECO:0000313" key="1">
    <source>
        <dbReference type="EMBL" id="TFK65228.1"/>
    </source>
</evidence>